<comment type="subcellular location">
    <subcellularLocation>
        <location evidence="1">Membrane</location>
        <topology evidence="1">Single-pass type I membrane protein</topology>
    </subcellularLocation>
</comment>
<dbReference type="EMBL" id="JAHYIQ010000001">
    <property type="protein sequence ID" value="KAK1136282.1"/>
    <property type="molecule type" value="Genomic_DNA"/>
</dbReference>
<feature type="domain" description="Ig-like" evidence="6">
    <location>
        <begin position="116"/>
        <end position="201"/>
    </location>
</feature>
<dbReference type="InterPro" id="IPR007110">
    <property type="entry name" value="Ig-like_dom"/>
</dbReference>
<dbReference type="GO" id="GO:0005911">
    <property type="term" value="C:cell-cell junction"/>
    <property type="evidence" value="ECO:0007669"/>
    <property type="project" value="TreeGrafter"/>
</dbReference>
<evidence type="ECO:0000313" key="7">
    <source>
        <dbReference type="EMBL" id="KAK1136282.1"/>
    </source>
</evidence>
<evidence type="ECO:0000256" key="2">
    <source>
        <dbReference type="ARBA" id="ARBA00023136"/>
    </source>
</evidence>
<dbReference type="Gene3D" id="2.60.40.10">
    <property type="entry name" value="Immunoglobulins"/>
    <property type="match status" value="2"/>
</dbReference>
<keyword evidence="8" id="KW-1185">Reference proteome</keyword>
<sequence>MKANSSVEIVILEIELNSKAKLKPDVGGGGGRRKGLEKRRKQARYVGETEVRTLRPQVNSTEIDNPRTWATYSVCEIMAERSRYGQPIRCVAIHPAYDNPTMSSSTEVRFDVRYAPETRLVGVPTGQLEEGRDQLEIRCLADANPRASILWRRTKSPGVTEVASIGETLLFSPIYRNHAAVYICEAANTEGESSPISVQVSVNCKCRRPRFHSVRRVSLPRNARPPIEFSK</sequence>
<dbReference type="InterPro" id="IPR051275">
    <property type="entry name" value="Cell_adhesion_signaling"/>
</dbReference>
<evidence type="ECO:0000256" key="3">
    <source>
        <dbReference type="ARBA" id="ARBA00023157"/>
    </source>
</evidence>
<dbReference type="AlphaFoldDB" id="A0AA40GEM3"/>
<evidence type="ECO:0000256" key="1">
    <source>
        <dbReference type="ARBA" id="ARBA00004479"/>
    </source>
</evidence>
<dbReference type="InterPro" id="IPR013783">
    <property type="entry name" value="Ig-like_fold"/>
</dbReference>
<keyword evidence="5" id="KW-0393">Immunoglobulin domain</keyword>
<proteinExistence type="predicted"/>
<organism evidence="7 8">
    <name type="scientific">Melipona bicolor</name>
    <dbReference type="NCBI Taxonomy" id="60889"/>
    <lineage>
        <taxon>Eukaryota</taxon>
        <taxon>Metazoa</taxon>
        <taxon>Ecdysozoa</taxon>
        <taxon>Arthropoda</taxon>
        <taxon>Hexapoda</taxon>
        <taxon>Insecta</taxon>
        <taxon>Pterygota</taxon>
        <taxon>Neoptera</taxon>
        <taxon>Endopterygota</taxon>
        <taxon>Hymenoptera</taxon>
        <taxon>Apocrita</taxon>
        <taxon>Aculeata</taxon>
        <taxon>Apoidea</taxon>
        <taxon>Anthophila</taxon>
        <taxon>Apidae</taxon>
        <taxon>Melipona</taxon>
    </lineage>
</organism>
<dbReference type="GO" id="GO:0005886">
    <property type="term" value="C:plasma membrane"/>
    <property type="evidence" value="ECO:0007669"/>
    <property type="project" value="TreeGrafter"/>
</dbReference>
<keyword evidence="2" id="KW-0472">Membrane</keyword>
<keyword evidence="4" id="KW-0325">Glycoprotein</keyword>
<keyword evidence="3" id="KW-1015">Disulfide bond</keyword>
<evidence type="ECO:0000313" key="8">
    <source>
        <dbReference type="Proteomes" id="UP001177670"/>
    </source>
</evidence>
<gene>
    <name evidence="7" type="ORF">K0M31_000846</name>
</gene>
<dbReference type="Proteomes" id="UP001177670">
    <property type="component" value="Unassembled WGS sequence"/>
</dbReference>
<dbReference type="InterPro" id="IPR003598">
    <property type="entry name" value="Ig_sub2"/>
</dbReference>
<evidence type="ECO:0000256" key="5">
    <source>
        <dbReference type="ARBA" id="ARBA00023319"/>
    </source>
</evidence>
<dbReference type="GO" id="GO:0050839">
    <property type="term" value="F:cell adhesion molecule binding"/>
    <property type="evidence" value="ECO:0007669"/>
    <property type="project" value="TreeGrafter"/>
</dbReference>
<evidence type="ECO:0000259" key="6">
    <source>
        <dbReference type="PROSITE" id="PS50835"/>
    </source>
</evidence>
<dbReference type="SMART" id="SM00408">
    <property type="entry name" value="IGc2"/>
    <property type="match status" value="1"/>
</dbReference>
<dbReference type="GO" id="GO:0098609">
    <property type="term" value="P:cell-cell adhesion"/>
    <property type="evidence" value="ECO:0007669"/>
    <property type="project" value="TreeGrafter"/>
</dbReference>
<evidence type="ECO:0000256" key="4">
    <source>
        <dbReference type="ARBA" id="ARBA00023180"/>
    </source>
</evidence>
<dbReference type="PROSITE" id="PS50835">
    <property type="entry name" value="IG_LIKE"/>
    <property type="match status" value="1"/>
</dbReference>
<dbReference type="SUPFAM" id="SSF48726">
    <property type="entry name" value="Immunoglobulin"/>
    <property type="match status" value="1"/>
</dbReference>
<dbReference type="InterPro" id="IPR036179">
    <property type="entry name" value="Ig-like_dom_sf"/>
</dbReference>
<reference evidence="7" key="1">
    <citation type="submission" date="2021-10" db="EMBL/GenBank/DDBJ databases">
        <title>Melipona bicolor Genome sequencing and assembly.</title>
        <authorList>
            <person name="Araujo N.S."/>
            <person name="Arias M.C."/>
        </authorList>
    </citation>
    <scope>NUCLEOTIDE SEQUENCE</scope>
    <source>
        <strain evidence="7">USP_2M_L1-L4_2017</strain>
        <tissue evidence="7">Whole body</tissue>
    </source>
</reference>
<dbReference type="PANTHER" id="PTHR11640">
    <property type="entry name" value="NEPHRIN"/>
    <property type="match status" value="1"/>
</dbReference>
<accession>A0AA40GEM3</accession>
<comment type="caution">
    <text evidence="7">The sequence shown here is derived from an EMBL/GenBank/DDBJ whole genome shotgun (WGS) entry which is preliminary data.</text>
</comment>
<name>A0AA40GEM3_9HYME</name>
<dbReference type="PANTHER" id="PTHR11640:SF154">
    <property type="entry name" value="IRREGULAR CHIASM C-ROUGHEST PROTEIN-LIKE PROTEIN"/>
    <property type="match status" value="1"/>
</dbReference>
<protein>
    <recommendedName>
        <fullName evidence="6">Ig-like domain-containing protein</fullName>
    </recommendedName>
</protein>